<dbReference type="Gene3D" id="1.50.40.10">
    <property type="entry name" value="Mitochondrial carrier domain"/>
    <property type="match status" value="1"/>
</dbReference>
<sequence length="288" mass="29716">MAAAMIKLAIVCALFLAIASTAAAATCSNDFTALLPCQAATQDAQATPTAACCSVVEKFKDDPACLCSTIAAAKSAGISINEANAESIPTRWFQTTMAVSTSAAVDTSAFSSVPTGSSGDKAVEGVLASQQGTSQIGSLSQLAAGGIAGAVSKTCTAPLARLTILFQIRGMTTDKILTKPSILREAARILREEGGLAFWKGNGVTIVHRLPYSAINFYSYEQYKAALLKWLGVESSGDDNSGARLLARFVAGGGAGITAAATTYPLDLVRTRLAAQALPEKLLAEVWL</sequence>
<dbReference type="Proteomes" id="UP000001514">
    <property type="component" value="Unassembled WGS sequence"/>
</dbReference>
<feature type="domain" description="Bifunctional inhibitor/plant lipid transfer protein/seed storage helical" evidence="9">
    <location>
        <begin position="18"/>
        <end position="91"/>
    </location>
</feature>
<reference evidence="10 11" key="1">
    <citation type="journal article" date="2011" name="Science">
        <title>The Selaginella genome identifies genetic changes associated with the evolution of vascular plants.</title>
        <authorList>
            <person name="Banks J.A."/>
            <person name="Nishiyama T."/>
            <person name="Hasebe M."/>
            <person name="Bowman J.L."/>
            <person name="Gribskov M."/>
            <person name="dePamphilis C."/>
            <person name="Albert V.A."/>
            <person name="Aono N."/>
            <person name="Aoyama T."/>
            <person name="Ambrose B.A."/>
            <person name="Ashton N.W."/>
            <person name="Axtell M.J."/>
            <person name="Barker E."/>
            <person name="Barker M.S."/>
            <person name="Bennetzen J.L."/>
            <person name="Bonawitz N.D."/>
            <person name="Chapple C."/>
            <person name="Cheng C."/>
            <person name="Correa L.G."/>
            <person name="Dacre M."/>
            <person name="DeBarry J."/>
            <person name="Dreyer I."/>
            <person name="Elias M."/>
            <person name="Engstrom E.M."/>
            <person name="Estelle M."/>
            <person name="Feng L."/>
            <person name="Finet C."/>
            <person name="Floyd S.K."/>
            <person name="Frommer W.B."/>
            <person name="Fujita T."/>
            <person name="Gramzow L."/>
            <person name="Gutensohn M."/>
            <person name="Harholt J."/>
            <person name="Hattori M."/>
            <person name="Heyl A."/>
            <person name="Hirai T."/>
            <person name="Hiwatashi Y."/>
            <person name="Ishikawa M."/>
            <person name="Iwata M."/>
            <person name="Karol K.G."/>
            <person name="Koehler B."/>
            <person name="Kolukisaoglu U."/>
            <person name="Kubo M."/>
            <person name="Kurata T."/>
            <person name="Lalonde S."/>
            <person name="Li K."/>
            <person name="Li Y."/>
            <person name="Litt A."/>
            <person name="Lyons E."/>
            <person name="Manning G."/>
            <person name="Maruyama T."/>
            <person name="Michael T.P."/>
            <person name="Mikami K."/>
            <person name="Miyazaki S."/>
            <person name="Morinaga S."/>
            <person name="Murata T."/>
            <person name="Mueller-Roeber B."/>
            <person name="Nelson D.R."/>
            <person name="Obara M."/>
            <person name="Oguri Y."/>
            <person name="Olmstead R.G."/>
            <person name="Onodera N."/>
            <person name="Petersen B.L."/>
            <person name="Pils B."/>
            <person name="Prigge M."/>
            <person name="Rensing S.A."/>
            <person name="Riano-Pachon D.M."/>
            <person name="Roberts A.W."/>
            <person name="Sato Y."/>
            <person name="Scheller H.V."/>
            <person name="Schulz B."/>
            <person name="Schulz C."/>
            <person name="Shakirov E.V."/>
            <person name="Shibagaki N."/>
            <person name="Shinohara N."/>
            <person name="Shippen D.E."/>
            <person name="Soerensen I."/>
            <person name="Sotooka R."/>
            <person name="Sugimoto N."/>
            <person name="Sugita M."/>
            <person name="Sumikawa N."/>
            <person name="Tanurdzic M."/>
            <person name="Theissen G."/>
            <person name="Ulvskov P."/>
            <person name="Wakazuki S."/>
            <person name="Weng J.K."/>
            <person name="Willats W.W."/>
            <person name="Wipf D."/>
            <person name="Wolf P.G."/>
            <person name="Yang L."/>
            <person name="Zimmer A.D."/>
            <person name="Zhu Q."/>
            <person name="Mitros T."/>
            <person name="Hellsten U."/>
            <person name="Loque D."/>
            <person name="Otillar R."/>
            <person name="Salamov A."/>
            <person name="Schmutz J."/>
            <person name="Shapiro H."/>
            <person name="Lindquist E."/>
            <person name="Lucas S."/>
            <person name="Rokhsar D."/>
            <person name="Grigoriev I.V."/>
        </authorList>
    </citation>
    <scope>NUCLEOTIDE SEQUENCE [LARGE SCALE GENOMIC DNA]</scope>
</reference>
<evidence type="ECO:0000256" key="3">
    <source>
        <dbReference type="ARBA" id="ARBA00022692"/>
    </source>
</evidence>
<keyword evidence="11" id="KW-1185">Reference proteome</keyword>
<evidence type="ECO:0000313" key="11">
    <source>
        <dbReference type="Proteomes" id="UP000001514"/>
    </source>
</evidence>
<feature type="repeat" description="Solcar" evidence="6">
    <location>
        <begin position="243"/>
        <end position="288"/>
    </location>
</feature>
<evidence type="ECO:0000256" key="5">
    <source>
        <dbReference type="ARBA" id="ARBA00023136"/>
    </source>
</evidence>
<dbReference type="InterPro" id="IPR016140">
    <property type="entry name" value="Bifunc_inhib/LTP/seed_store"/>
</dbReference>
<dbReference type="Gramene" id="EFJ31489">
    <property type="protein sequence ID" value="EFJ31489"/>
    <property type="gene ID" value="SELMODRAFT_408131"/>
</dbReference>
<feature type="signal peptide" evidence="8">
    <location>
        <begin position="1"/>
        <end position="24"/>
    </location>
</feature>
<keyword evidence="4" id="KW-0677">Repeat</keyword>
<evidence type="ECO:0000256" key="1">
    <source>
        <dbReference type="ARBA" id="ARBA00004141"/>
    </source>
</evidence>
<organism evidence="11">
    <name type="scientific">Selaginella moellendorffii</name>
    <name type="common">Spikemoss</name>
    <dbReference type="NCBI Taxonomy" id="88036"/>
    <lineage>
        <taxon>Eukaryota</taxon>
        <taxon>Viridiplantae</taxon>
        <taxon>Streptophyta</taxon>
        <taxon>Embryophyta</taxon>
        <taxon>Tracheophyta</taxon>
        <taxon>Lycopodiopsida</taxon>
        <taxon>Selaginellales</taxon>
        <taxon>Selaginellaceae</taxon>
        <taxon>Selaginella</taxon>
    </lineage>
</organism>
<gene>
    <name evidence="10" type="ORF">SELMODRAFT_408131</name>
</gene>
<dbReference type="KEGG" id="smo:SELMODRAFT_408131"/>
<dbReference type="SUPFAM" id="SSF103506">
    <property type="entry name" value="Mitochondrial carrier"/>
    <property type="match status" value="1"/>
</dbReference>
<comment type="subcellular location">
    <subcellularLocation>
        <location evidence="1">Membrane</location>
        <topology evidence="1">Multi-pass membrane protein</topology>
    </subcellularLocation>
</comment>
<dbReference type="Pfam" id="PF14368">
    <property type="entry name" value="LTP_2"/>
    <property type="match status" value="1"/>
</dbReference>
<feature type="repeat" description="Solcar" evidence="6">
    <location>
        <begin position="136"/>
        <end position="226"/>
    </location>
</feature>
<proteinExistence type="inferred from homology"/>
<evidence type="ECO:0000256" key="7">
    <source>
        <dbReference type="RuleBase" id="RU000488"/>
    </source>
</evidence>
<dbReference type="Pfam" id="PF00153">
    <property type="entry name" value="Mito_carr"/>
    <property type="match status" value="2"/>
</dbReference>
<evidence type="ECO:0000256" key="4">
    <source>
        <dbReference type="ARBA" id="ARBA00022737"/>
    </source>
</evidence>
<dbReference type="PROSITE" id="PS50920">
    <property type="entry name" value="SOLCAR"/>
    <property type="match status" value="2"/>
</dbReference>
<accession>D8R7A4</accession>
<dbReference type="Gene3D" id="1.10.110.10">
    <property type="entry name" value="Plant lipid-transfer and hydrophobic proteins"/>
    <property type="match status" value="1"/>
</dbReference>
<dbReference type="SUPFAM" id="SSF47699">
    <property type="entry name" value="Bifunctional inhibitor/lipid-transfer protein/seed storage 2S albumin"/>
    <property type="match status" value="1"/>
</dbReference>
<name>D8R7A4_SELML</name>
<keyword evidence="5 6" id="KW-0472">Membrane</keyword>
<dbReference type="InParanoid" id="D8R7A4"/>
<dbReference type="InterPro" id="IPR018108">
    <property type="entry name" value="MCP_transmembrane"/>
</dbReference>
<protein>
    <recommendedName>
        <fullName evidence="9">Bifunctional inhibitor/plant lipid transfer protein/seed storage helical domain-containing protein</fullName>
    </recommendedName>
</protein>
<dbReference type="AlphaFoldDB" id="D8R7A4"/>
<feature type="chain" id="PRO_5003121568" description="Bifunctional inhibitor/plant lipid transfer protein/seed storage helical domain-containing protein" evidence="8">
    <location>
        <begin position="25"/>
        <end position="288"/>
    </location>
</feature>
<evidence type="ECO:0000256" key="2">
    <source>
        <dbReference type="ARBA" id="ARBA00022448"/>
    </source>
</evidence>
<dbReference type="InterPro" id="IPR036312">
    <property type="entry name" value="Bifun_inhib/LTP/seed_sf"/>
</dbReference>
<comment type="similarity">
    <text evidence="7">Belongs to the mitochondrial carrier (TC 2.A.29) family.</text>
</comment>
<evidence type="ECO:0000313" key="10">
    <source>
        <dbReference type="EMBL" id="EFJ31489.1"/>
    </source>
</evidence>
<dbReference type="HOGENOM" id="CLU_967721_0_0_1"/>
<dbReference type="GO" id="GO:0016020">
    <property type="term" value="C:membrane"/>
    <property type="evidence" value="ECO:0007669"/>
    <property type="project" value="UniProtKB-SubCell"/>
</dbReference>
<dbReference type="EMBL" id="GL377573">
    <property type="protein sequence ID" value="EFJ31489.1"/>
    <property type="molecule type" value="Genomic_DNA"/>
</dbReference>
<evidence type="ECO:0000256" key="8">
    <source>
        <dbReference type="SAM" id="SignalP"/>
    </source>
</evidence>
<dbReference type="GO" id="GO:0055085">
    <property type="term" value="P:transmembrane transport"/>
    <property type="evidence" value="ECO:0007669"/>
    <property type="project" value="InterPro"/>
</dbReference>
<dbReference type="PRINTS" id="PR00926">
    <property type="entry name" value="MITOCARRIER"/>
</dbReference>
<dbReference type="STRING" id="88036.D8R7A4"/>
<evidence type="ECO:0000256" key="6">
    <source>
        <dbReference type="PROSITE-ProRule" id="PRU00282"/>
    </source>
</evidence>
<dbReference type="InterPro" id="IPR023395">
    <property type="entry name" value="MCP_dom_sf"/>
</dbReference>
<keyword evidence="3 6" id="KW-0812">Transmembrane</keyword>
<dbReference type="eggNOG" id="KOG0752">
    <property type="taxonomic scope" value="Eukaryota"/>
</dbReference>
<evidence type="ECO:0000259" key="9">
    <source>
        <dbReference type="Pfam" id="PF14368"/>
    </source>
</evidence>
<keyword evidence="2 7" id="KW-0813">Transport</keyword>
<dbReference type="InterPro" id="IPR002067">
    <property type="entry name" value="MCP"/>
</dbReference>
<keyword evidence="8" id="KW-0732">Signal</keyword>
<dbReference type="PANTHER" id="PTHR24089">
    <property type="entry name" value="SOLUTE CARRIER FAMILY 25"/>
    <property type="match status" value="1"/>
</dbReference>
<dbReference type="CDD" id="cd00010">
    <property type="entry name" value="AAI_LTSS"/>
    <property type="match status" value="1"/>
</dbReference>